<sequence length="476" mass="51930">MKKVLVLLFALGVSASADETVAWRVPVDRVVDGGVNNFRVTRLEKPPGESVFFKKGDELWDLSEAIEVWVESIWDPGDFIDDPFAPVEDPFTPSPPKKKIETRGFEGGFVVWNATSEMVIVRGDPLQQSFVEQVVGIEELARNLNLAIDVRSGDQKPKILSITCRSGETATAKAPGMAIEVRPSLSWDMDWGDVAMALDVGDEENSYSINAAVTVKRGERRRFARWTEDGLYHEAGVTFGVVMAWGVPLDEVRLVEGDQGVTPLDRVHKWDLNGYKVGKNLSVRVFAVPPDFLLRIGMPDGELRPLVIPEELRKLIPVGLIDASPALKSNGVKFEMPLAVAGFDPRSAVLVVVNDPVNLDLVEQIAPQDTCGGPKLAELTFELEGWLASLAVRSGEKSTLARYSGGKEEKLLEVAPNIGSNEVVVDANFRVRLPDDSAALNSAVTLFSGRPMRIGGKDGEEMTLTAEVIPVGDHGH</sequence>
<protein>
    <recommendedName>
        <fullName evidence="4">DUF2330 domain-containing protein</fullName>
    </recommendedName>
</protein>
<evidence type="ECO:0000256" key="1">
    <source>
        <dbReference type="SAM" id="SignalP"/>
    </source>
</evidence>
<name>A0ABM7RHW8_9BACT</name>
<feature type="chain" id="PRO_5046182563" description="DUF2330 domain-containing protein" evidence="1">
    <location>
        <begin position="18"/>
        <end position="476"/>
    </location>
</feature>
<keyword evidence="3" id="KW-1185">Reference proteome</keyword>
<keyword evidence="1" id="KW-0732">Signal</keyword>
<feature type="signal peptide" evidence="1">
    <location>
        <begin position="1"/>
        <end position="17"/>
    </location>
</feature>
<evidence type="ECO:0000313" key="3">
    <source>
        <dbReference type="Proteomes" id="UP001374893"/>
    </source>
</evidence>
<proteinExistence type="predicted"/>
<accession>A0ABM7RHW8</accession>
<evidence type="ECO:0008006" key="4">
    <source>
        <dbReference type="Google" id="ProtNLM"/>
    </source>
</evidence>
<dbReference type="EMBL" id="AP024702">
    <property type="protein sequence ID" value="BCX47200.1"/>
    <property type="molecule type" value="Genomic_DNA"/>
</dbReference>
<reference evidence="2 3" key="1">
    <citation type="submission" date="2021-06" db="EMBL/GenBank/DDBJ databases">
        <title>Complete genome of Haloferula helveola possessing various polysaccharide degrading enzymes.</title>
        <authorList>
            <person name="Takami H."/>
            <person name="Huang C."/>
            <person name="Hamasaki K."/>
        </authorList>
    </citation>
    <scope>NUCLEOTIDE SEQUENCE [LARGE SCALE GENOMIC DNA]</scope>
    <source>
        <strain evidence="2 3">CN-1</strain>
    </source>
</reference>
<dbReference type="RefSeq" id="WP_338689265.1">
    <property type="nucleotide sequence ID" value="NZ_AP024702.1"/>
</dbReference>
<gene>
    <name evidence="2" type="ORF">HAHE_11080</name>
</gene>
<organism evidence="2 3">
    <name type="scientific">Haloferula helveola</name>
    <dbReference type="NCBI Taxonomy" id="490095"/>
    <lineage>
        <taxon>Bacteria</taxon>
        <taxon>Pseudomonadati</taxon>
        <taxon>Verrucomicrobiota</taxon>
        <taxon>Verrucomicrobiia</taxon>
        <taxon>Verrucomicrobiales</taxon>
        <taxon>Verrucomicrobiaceae</taxon>
        <taxon>Haloferula</taxon>
    </lineage>
</organism>
<dbReference type="Proteomes" id="UP001374893">
    <property type="component" value="Chromosome"/>
</dbReference>
<evidence type="ECO:0000313" key="2">
    <source>
        <dbReference type="EMBL" id="BCX47200.1"/>
    </source>
</evidence>